<dbReference type="EMBL" id="ADNC01000027">
    <property type="protein sequence ID" value="EFF41233.1"/>
    <property type="molecule type" value="Genomic_DNA"/>
</dbReference>
<evidence type="ECO:0000256" key="1">
    <source>
        <dbReference type="ARBA" id="ARBA00001946"/>
    </source>
</evidence>
<name>D4XWW0_9BACT</name>
<dbReference type="STRING" id="747682.MALL_0317"/>
<proteinExistence type="predicted"/>
<accession>D4XWW0</accession>
<dbReference type="InterPro" id="IPR036412">
    <property type="entry name" value="HAD-like_sf"/>
</dbReference>
<dbReference type="NCBIfam" id="TIGR01484">
    <property type="entry name" value="HAD-SF-IIB"/>
    <property type="match status" value="1"/>
</dbReference>
<dbReference type="GO" id="GO:0005829">
    <property type="term" value="C:cytosol"/>
    <property type="evidence" value="ECO:0007669"/>
    <property type="project" value="TreeGrafter"/>
</dbReference>
<comment type="caution">
    <text evidence="2">The sequence shown here is derived from an EMBL/GenBank/DDBJ whole genome shotgun (WGS) entry which is preliminary data.</text>
</comment>
<dbReference type="OrthoDB" id="388819at2"/>
<keyword evidence="3" id="KW-1185">Reference proteome</keyword>
<dbReference type="InterPro" id="IPR023214">
    <property type="entry name" value="HAD_sf"/>
</dbReference>
<sequence>MKNIKEQIKIAAFDIDGTIMPYGNRVFSDNIKLMFKELNKNKIISVLASAREFATIGDFLEQLEGLDYFIGANGAFIYDVKNKKNIYEVSIDKEEIKDLYLNFEKRMNGFSIADYDTVHKNKNLDISTWFIGPNSHNYIDIDFDKMRSGRLHIVCVATEEPKELTMDLMEFIKKKNYNLEVNSVWSHGLFIGLKNVTKSHTLDILTKKLNLSHDNLIAFGDSSNDYEMVRDAFYGVAMEKANQELKDVAKDVAIDCDYDGAYHKLKELNVI</sequence>
<dbReference type="RefSeq" id="WP_005683855.1">
    <property type="nucleotide sequence ID" value="NZ_ADNC01000027.1"/>
</dbReference>
<comment type="cofactor">
    <cofactor evidence="1">
        <name>Mg(2+)</name>
        <dbReference type="ChEBI" id="CHEBI:18420"/>
    </cofactor>
</comment>
<dbReference type="Proteomes" id="UP000004757">
    <property type="component" value="Unassembled WGS sequence"/>
</dbReference>
<reference evidence="2 3" key="1">
    <citation type="submission" date="2010-03" db="EMBL/GenBank/DDBJ databases">
        <authorList>
            <person name="Glass J.I."/>
            <person name="Benders G.A."/>
            <person name="Durkin A.S."/>
            <person name="Farmerie W.G."/>
            <person name="Hlavinka K."/>
            <person name="Hostetler J."/>
            <person name="Jackson J."/>
            <person name="May M.A."/>
            <person name="Miller R.H."/>
            <person name="Paralanov V."/>
            <person name="Radune D."/>
            <person name="Szczypinski B."/>
            <person name="Brown D.R."/>
        </authorList>
    </citation>
    <scope>NUCLEOTIDE SEQUENCE [LARGE SCALE GENOMIC DNA]</scope>
    <source>
        <strain evidence="2 3">A21JP2</strain>
    </source>
</reference>
<dbReference type="SUPFAM" id="SSF56784">
    <property type="entry name" value="HAD-like"/>
    <property type="match status" value="1"/>
</dbReference>
<dbReference type="eggNOG" id="COG0561">
    <property type="taxonomic scope" value="Bacteria"/>
</dbReference>
<dbReference type="InterPro" id="IPR006379">
    <property type="entry name" value="HAD-SF_hydro_IIB"/>
</dbReference>
<protein>
    <submittedName>
        <fullName evidence="2">HAD hydrolase, family IIB</fullName>
    </submittedName>
</protein>
<organism evidence="2 3">
    <name type="scientific">Mycoplasmopsis alligatoris A21JP2</name>
    <dbReference type="NCBI Taxonomy" id="747682"/>
    <lineage>
        <taxon>Bacteria</taxon>
        <taxon>Bacillati</taxon>
        <taxon>Mycoplasmatota</taxon>
        <taxon>Mycoplasmoidales</taxon>
        <taxon>Metamycoplasmataceae</taxon>
        <taxon>Mycoplasmopsis</taxon>
    </lineage>
</organism>
<dbReference type="Gene3D" id="3.30.1240.10">
    <property type="match status" value="1"/>
</dbReference>
<keyword evidence="2" id="KW-0378">Hydrolase</keyword>
<dbReference type="PANTHER" id="PTHR10000">
    <property type="entry name" value="PHOSPHOSERINE PHOSPHATASE"/>
    <property type="match status" value="1"/>
</dbReference>
<dbReference type="AlphaFoldDB" id="D4XWW0"/>
<evidence type="ECO:0000313" key="3">
    <source>
        <dbReference type="Proteomes" id="UP000004757"/>
    </source>
</evidence>
<evidence type="ECO:0000313" key="2">
    <source>
        <dbReference type="EMBL" id="EFF41233.1"/>
    </source>
</evidence>
<dbReference type="Pfam" id="PF08282">
    <property type="entry name" value="Hydrolase_3"/>
    <property type="match status" value="1"/>
</dbReference>
<dbReference type="GO" id="GO:0016791">
    <property type="term" value="F:phosphatase activity"/>
    <property type="evidence" value="ECO:0007669"/>
    <property type="project" value="UniProtKB-ARBA"/>
</dbReference>
<dbReference type="Gene3D" id="3.40.50.1000">
    <property type="entry name" value="HAD superfamily/HAD-like"/>
    <property type="match status" value="1"/>
</dbReference>
<dbReference type="PANTHER" id="PTHR10000:SF8">
    <property type="entry name" value="HAD SUPERFAMILY HYDROLASE-LIKE, TYPE 3"/>
    <property type="match status" value="1"/>
</dbReference>
<dbReference type="GO" id="GO:0000287">
    <property type="term" value="F:magnesium ion binding"/>
    <property type="evidence" value="ECO:0007669"/>
    <property type="project" value="TreeGrafter"/>
</dbReference>
<gene>
    <name evidence="2" type="ORF">MALL_0317</name>
</gene>
<dbReference type="NCBIfam" id="NF045966">
    <property type="entry name" value="YcsE_rel_Pase"/>
    <property type="match status" value="1"/>
</dbReference>